<name>A0A1M5NNC3_9BRAD</name>
<accession>A0A1M5NNC3</accession>
<dbReference type="RefSeq" id="WP_079602008.1">
    <property type="nucleotide sequence ID" value="NZ_LT670817.1"/>
</dbReference>
<gene>
    <name evidence="1" type="ORF">SAMN05443248_3061</name>
</gene>
<sequence length="103" mass="10374">MPKTAKDPLSGTTVEPIMAARNGAVVTPSDTEDLLNVTAGLIVTIGSGGTGIAVIFANGSDQQAVDIPLAVGTYQFNMQVRRVMATGTVLGTGGGVVALWSQG</sequence>
<evidence type="ECO:0000313" key="1">
    <source>
        <dbReference type="EMBL" id="SHG91046.1"/>
    </source>
</evidence>
<evidence type="ECO:0000313" key="2">
    <source>
        <dbReference type="Proteomes" id="UP000189796"/>
    </source>
</evidence>
<proteinExistence type="predicted"/>
<dbReference type="EMBL" id="LT670817">
    <property type="protein sequence ID" value="SHG91046.1"/>
    <property type="molecule type" value="Genomic_DNA"/>
</dbReference>
<protein>
    <submittedName>
        <fullName evidence="1">Uncharacterized protein</fullName>
    </submittedName>
</protein>
<dbReference type="Proteomes" id="UP000189796">
    <property type="component" value="Chromosome I"/>
</dbReference>
<organism evidence="1 2">
    <name type="scientific">Bradyrhizobium erythrophlei</name>
    <dbReference type="NCBI Taxonomy" id="1437360"/>
    <lineage>
        <taxon>Bacteria</taxon>
        <taxon>Pseudomonadati</taxon>
        <taxon>Pseudomonadota</taxon>
        <taxon>Alphaproteobacteria</taxon>
        <taxon>Hyphomicrobiales</taxon>
        <taxon>Nitrobacteraceae</taxon>
        <taxon>Bradyrhizobium</taxon>
    </lineage>
</organism>
<dbReference type="AlphaFoldDB" id="A0A1M5NNC3"/>
<reference evidence="1 2" key="1">
    <citation type="submission" date="2016-11" db="EMBL/GenBank/DDBJ databases">
        <authorList>
            <person name="Jaros S."/>
            <person name="Januszkiewicz K."/>
            <person name="Wedrychowicz H."/>
        </authorList>
    </citation>
    <scope>NUCLEOTIDE SEQUENCE [LARGE SCALE GENOMIC DNA]</scope>
    <source>
        <strain evidence="1 2">GAS138</strain>
    </source>
</reference>